<sequence length="128" mass="14795">MQSDPQVSYINYPRKAPFTFIGGLAERLATTHHPSIGSGHFFGIIRMRSVWKVEKRPLFWIEESMTTRHQAKGKMQKQPFIGNMQNESQANPHPTRESSRPECTTDHRLCNLENNIAHLSPYMETMQP</sequence>
<dbReference type="EMBL" id="RXIC02000048">
    <property type="protein sequence ID" value="KAB1201615.1"/>
    <property type="molecule type" value="Genomic_DNA"/>
</dbReference>
<feature type="compositionally biased region" description="Basic and acidic residues" evidence="1">
    <location>
        <begin position="94"/>
        <end position="105"/>
    </location>
</feature>
<protein>
    <submittedName>
        <fullName evidence="2">Uncharacterized protein</fullName>
    </submittedName>
</protein>
<feature type="compositionally biased region" description="Polar residues" evidence="1">
    <location>
        <begin position="83"/>
        <end position="92"/>
    </location>
</feature>
<comment type="caution">
    <text evidence="2">The sequence shown here is derived from an EMBL/GenBank/DDBJ whole genome shotgun (WGS) entry which is preliminary data.</text>
</comment>
<gene>
    <name evidence="2" type="ORF">CJ030_MR0G002589</name>
</gene>
<dbReference type="Proteomes" id="UP000516437">
    <property type="component" value="Unassembled WGS sequence"/>
</dbReference>
<keyword evidence="3" id="KW-1185">Reference proteome</keyword>
<organism evidence="2 3">
    <name type="scientific">Morella rubra</name>
    <name type="common">Chinese bayberry</name>
    <dbReference type="NCBI Taxonomy" id="262757"/>
    <lineage>
        <taxon>Eukaryota</taxon>
        <taxon>Viridiplantae</taxon>
        <taxon>Streptophyta</taxon>
        <taxon>Embryophyta</taxon>
        <taxon>Tracheophyta</taxon>
        <taxon>Spermatophyta</taxon>
        <taxon>Magnoliopsida</taxon>
        <taxon>eudicotyledons</taxon>
        <taxon>Gunneridae</taxon>
        <taxon>Pentapetalae</taxon>
        <taxon>rosids</taxon>
        <taxon>fabids</taxon>
        <taxon>Fagales</taxon>
        <taxon>Myricaceae</taxon>
        <taxon>Morella</taxon>
    </lineage>
</organism>
<evidence type="ECO:0000313" key="2">
    <source>
        <dbReference type="EMBL" id="KAB1201615.1"/>
    </source>
</evidence>
<dbReference type="AlphaFoldDB" id="A0A6A1UMJ2"/>
<evidence type="ECO:0000313" key="3">
    <source>
        <dbReference type="Proteomes" id="UP000516437"/>
    </source>
</evidence>
<reference evidence="2 3" key="1">
    <citation type="journal article" date="2019" name="Plant Biotechnol. J.">
        <title>The red bayberry genome and genetic basis of sex determination.</title>
        <authorList>
            <person name="Jia H.M."/>
            <person name="Jia H.J."/>
            <person name="Cai Q.L."/>
            <person name="Wang Y."/>
            <person name="Zhao H.B."/>
            <person name="Yang W.F."/>
            <person name="Wang G.Y."/>
            <person name="Li Y.H."/>
            <person name="Zhan D.L."/>
            <person name="Shen Y.T."/>
            <person name="Niu Q.F."/>
            <person name="Chang L."/>
            <person name="Qiu J."/>
            <person name="Zhao L."/>
            <person name="Xie H.B."/>
            <person name="Fu W.Y."/>
            <person name="Jin J."/>
            <person name="Li X.W."/>
            <person name="Jiao Y."/>
            <person name="Zhou C.C."/>
            <person name="Tu T."/>
            <person name="Chai C.Y."/>
            <person name="Gao J.L."/>
            <person name="Fan L.J."/>
            <person name="van de Weg E."/>
            <person name="Wang J.Y."/>
            <person name="Gao Z.S."/>
        </authorList>
    </citation>
    <scope>NUCLEOTIDE SEQUENCE [LARGE SCALE GENOMIC DNA]</scope>
    <source>
        <tissue evidence="2">Leaves</tissue>
    </source>
</reference>
<proteinExistence type="predicted"/>
<feature type="region of interest" description="Disordered" evidence="1">
    <location>
        <begin position="69"/>
        <end position="105"/>
    </location>
</feature>
<evidence type="ECO:0000256" key="1">
    <source>
        <dbReference type="SAM" id="MobiDB-lite"/>
    </source>
</evidence>
<accession>A0A6A1UMJ2</accession>
<name>A0A6A1UMJ2_9ROSI</name>